<dbReference type="Pfam" id="PF01471">
    <property type="entry name" value="PG_binding_1"/>
    <property type="match status" value="1"/>
</dbReference>
<name>A0A8H9HYC7_KITAU</name>
<dbReference type="OrthoDB" id="9815541at2"/>
<dbReference type="InterPro" id="IPR036365">
    <property type="entry name" value="PGBD-like_sf"/>
</dbReference>
<dbReference type="EMBL" id="BMUB01000015">
    <property type="protein sequence ID" value="GGU93586.1"/>
    <property type="molecule type" value="Genomic_DNA"/>
</dbReference>
<dbReference type="GeneID" id="97488367"/>
<dbReference type="InterPro" id="IPR002477">
    <property type="entry name" value="Peptidoglycan-bd-like"/>
</dbReference>
<dbReference type="RefSeq" id="WP_078938495.1">
    <property type="nucleotide sequence ID" value="NZ_BMUB01000015.1"/>
</dbReference>
<dbReference type="SUPFAM" id="SSF47090">
    <property type="entry name" value="PGBD-like"/>
    <property type="match status" value="1"/>
</dbReference>
<dbReference type="Gene3D" id="1.10.101.10">
    <property type="entry name" value="PGBD-like superfamily/PGBD"/>
    <property type="match status" value="1"/>
</dbReference>
<reference evidence="3" key="1">
    <citation type="journal article" date="2014" name="Int. J. Syst. Evol. Microbiol.">
        <title>Complete genome sequence of Corynebacterium casei LMG S-19264T (=DSM 44701T), isolated from a smear-ripened cheese.</title>
        <authorList>
            <consortium name="US DOE Joint Genome Institute (JGI-PGF)"/>
            <person name="Walter F."/>
            <person name="Albersmeier A."/>
            <person name="Kalinowski J."/>
            <person name="Ruckert C."/>
        </authorList>
    </citation>
    <scope>NUCLEOTIDE SEQUENCE</scope>
    <source>
        <strain evidence="3">JCM 4434</strain>
    </source>
</reference>
<accession>A0A8H9HYC7</accession>
<evidence type="ECO:0000313" key="4">
    <source>
        <dbReference type="Proteomes" id="UP000610124"/>
    </source>
</evidence>
<reference evidence="3" key="2">
    <citation type="submission" date="2020-09" db="EMBL/GenBank/DDBJ databases">
        <authorList>
            <person name="Sun Q."/>
            <person name="Ohkuma M."/>
        </authorList>
    </citation>
    <scope>NUCLEOTIDE SEQUENCE</scope>
    <source>
        <strain evidence="3">JCM 4434</strain>
    </source>
</reference>
<evidence type="ECO:0000256" key="1">
    <source>
        <dbReference type="SAM" id="SignalP"/>
    </source>
</evidence>
<dbReference type="Proteomes" id="UP000610124">
    <property type="component" value="Unassembled WGS sequence"/>
</dbReference>
<feature type="signal peptide" evidence="1">
    <location>
        <begin position="1"/>
        <end position="32"/>
    </location>
</feature>
<evidence type="ECO:0000259" key="2">
    <source>
        <dbReference type="Pfam" id="PF01471"/>
    </source>
</evidence>
<dbReference type="AlphaFoldDB" id="A0A8H9HYC7"/>
<feature type="domain" description="Peptidoglycan binding-like" evidence="2">
    <location>
        <begin position="68"/>
        <end position="124"/>
    </location>
</feature>
<evidence type="ECO:0000313" key="3">
    <source>
        <dbReference type="EMBL" id="GGU93586.1"/>
    </source>
</evidence>
<sequence length="134" mass="14175">MKAAGKRAVRNTAMLGAVVAAVAGLTATPAQAQYGYWQACMQEVGSYHYLGWDLPDVTLGKGSGGVCVKELQSDLVQLGLVPSQDVANFVDGDFGGKTYDAVVAYQRKYSDAGGVDGLVGRNTWHGLIARTEFE</sequence>
<organism evidence="3 4">
    <name type="scientific">Kitasatospora aureofaciens</name>
    <name type="common">Streptomyces aureofaciens</name>
    <dbReference type="NCBI Taxonomy" id="1894"/>
    <lineage>
        <taxon>Bacteria</taxon>
        <taxon>Bacillati</taxon>
        <taxon>Actinomycetota</taxon>
        <taxon>Actinomycetes</taxon>
        <taxon>Kitasatosporales</taxon>
        <taxon>Streptomycetaceae</taxon>
        <taxon>Kitasatospora</taxon>
    </lineage>
</organism>
<comment type="caution">
    <text evidence="3">The sequence shown here is derived from an EMBL/GenBank/DDBJ whole genome shotgun (WGS) entry which is preliminary data.</text>
</comment>
<keyword evidence="1" id="KW-0732">Signal</keyword>
<gene>
    <name evidence="3" type="ORF">GCM10010502_53830</name>
</gene>
<dbReference type="InterPro" id="IPR036366">
    <property type="entry name" value="PGBDSf"/>
</dbReference>
<proteinExistence type="predicted"/>
<protein>
    <recommendedName>
        <fullName evidence="2">Peptidoglycan binding-like domain-containing protein</fullName>
    </recommendedName>
</protein>
<feature type="chain" id="PRO_5034504181" description="Peptidoglycan binding-like domain-containing protein" evidence="1">
    <location>
        <begin position="33"/>
        <end position="134"/>
    </location>
</feature>